<evidence type="ECO:0000256" key="5">
    <source>
        <dbReference type="ARBA" id="ARBA00023002"/>
    </source>
</evidence>
<dbReference type="Pfam" id="PF04444">
    <property type="entry name" value="Dioxygenase_N"/>
    <property type="match status" value="1"/>
</dbReference>
<evidence type="ECO:0000313" key="8">
    <source>
        <dbReference type="EMBL" id="BAV66982.1"/>
    </source>
</evidence>
<evidence type="ECO:0000256" key="1">
    <source>
        <dbReference type="ARBA" id="ARBA00001965"/>
    </source>
</evidence>
<evidence type="ECO:0000256" key="6">
    <source>
        <dbReference type="ARBA" id="ARBA00023004"/>
    </source>
</evidence>
<dbReference type="InterPro" id="IPR007535">
    <property type="entry name" value="Catechol_dOase_N"/>
</dbReference>
<name>A0A1E1F8Y7_9SPHN</name>
<keyword evidence="5" id="KW-0560">Oxidoreductase</keyword>
<evidence type="ECO:0000259" key="7">
    <source>
        <dbReference type="PROSITE" id="PS00083"/>
    </source>
</evidence>
<comment type="similarity">
    <text evidence="2">Belongs to the intradiol ring-cleavage dioxygenase family.</text>
</comment>
<dbReference type="RefSeq" id="WP_066521113.1">
    <property type="nucleotide sequence ID" value="NZ_AP017660.1"/>
</dbReference>
<dbReference type="PANTHER" id="PTHR33711">
    <property type="entry name" value="DIOXYGENASE, PUTATIVE (AFU_ORTHOLOGUE AFUA_2G02910)-RELATED"/>
    <property type="match status" value="1"/>
</dbReference>
<evidence type="ECO:0000256" key="3">
    <source>
        <dbReference type="ARBA" id="ARBA00022723"/>
    </source>
</evidence>
<keyword evidence="4 8" id="KW-0223">Dioxygenase</keyword>
<dbReference type="GO" id="GO:0018576">
    <property type="term" value="F:catechol 1,2-dioxygenase activity"/>
    <property type="evidence" value="ECO:0007669"/>
    <property type="project" value="InterPro"/>
</dbReference>
<dbReference type="PANTHER" id="PTHR33711:SF7">
    <property type="entry name" value="INTRADIOL RING-CLEAVAGE DIOXYGENASES DOMAIN-CONTAINING PROTEIN-RELATED"/>
    <property type="match status" value="1"/>
</dbReference>
<dbReference type="PROSITE" id="PS00083">
    <property type="entry name" value="INTRADIOL_DIOXYGENAS"/>
    <property type="match status" value="1"/>
</dbReference>
<dbReference type="Gene3D" id="2.60.130.10">
    <property type="entry name" value="Aromatic compound dioxygenase"/>
    <property type="match status" value="1"/>
</dbReference>
<dbReference type="SUPFAM" id="SSF49482">
    <property type="entry name" value="Aromatic compound dioxygenase"/>
    <property type="match status" value="1"/>
</dbReference>
<keyword evidence="9" id="KW-1185">Reference proteome</keyword>
<dbReference type="EMBL" id="AP017660">
    <property type="protein sequence ID" value="BAV66982.1"/>
    <property type="molecule type" value="Genomic_DNA"/>
</dbReference>
<dbReference type="GO" id="GO:0009712">
    <property type="term" value="P:catechol-containing compound metabolic process"/>
    <property type="evidence" value="ECO:0007669"/>
    <property type="project" value="InterPro"/>
</dbReference>
<accession>A0A1E1F8Y7</accession>
<dbReference type="GO" id="GO:0008199">
    <property type="term" value="F:ferric iron binding"/>
    <property type="evidence" value="ECO:0007669"/>
    <property type="project" value="InterPro"/>
</dbReference>
<feature type="domain" description="Intradiol ring-cleavage dioxygenases" evidence="7">
    <location>
        <begin position="130"/>
        <end position="158"/>
    </location>
</feature>
<dbReference type="InterPro" id="IPR000627">
    <property type="entry name" value="Intradiol_dOase_C"/>
</dbReference>
<comment type="cofactor">
    <cofactor evidence="1">
        <name>Fe(3+)</name>
        <dbReference type="ChEBI" id="CHEBI:29034"/>
    </cofactor>
</comment>
<evidence type="ECO:0000256" key="2">
    <source>
        <dbReference type="ARBA" id="ARBA00007825"/>
    </source>
</evidence>
<sequence>MKGAIFPELTEAVIDAMAAAPNPRLREIMTVLVRHLHAAVRETRLTEEEWLAAVEFLTATGQICSGSRQEFILLSDTLGVSMLVDAINHNDGDVVTPSTVFGPFYSGIQRELATGASILLRPEDGDATLVSGSIADQDGNPIEGALIEVWQTAPCGLYDVQDQGQPEGHLRASFRSTPDGSYSFQTVLPVSYPIPADGPVGRMLGALGRHPNRPAHIHFMISAPGYRRLVTHIFVAGDDYLKSDAVFGVKPDLVVHPRPDGDRLAIDYDFRLAGA</sequence>
<evidence type="ECO:0000256" key="4">
    <source>
        <dbReference type="ARBA" id="ARBA00022964"/>
    </source>
</evidence>
<proteinExistence type="inferred from homology"/>
<dbReference type="Pfam" id="PF00775">
    <property type="entry name" value="Dioxygenase_C"/>
    <property type="match status" value="1"/>
</dbReference>
<organism evidence="8 9">
    <name type="scientific">Sphingobium cloacae</name>
    <dbReference type="NCBI Taxonomy" id="120107"/>
    <lineage>
        <taxon>Bacteria</taxon>
        <taxon>Pseudomonadati</taxon>
        <taxon>Pseudomonadota</taxon>
        <taxon>Alphaproteobacteria</taxon>
        <taxon>Sphingomonadales</taxon>
        <taxon>Sphingomonadaceae</taxon>
        <taxon>Sphingobium</taxon>
    </lineage>
</organism>
<dbReference type="OrthoDB" id="9800887at2"/>
<dbReference type="Proteomes" id="UP000218272">
    <property type="component" value="Plasmid pSCLO_6"/>
</dbReference>
<keyword evidence="3" id="KW-0479">Metal-binding</keyword>
<keyword evidence="8" id="KW-0614">Plasmid</keyword>
<geneLocation type="plasmid" evidence="9">
    <name>psclo_6 dna</name>
</geneLocation>
<gene>
    <name evidence="8" type="primary">hqdE</name>
    <name evidence="8" type="ORF">SCLO_6000330</name>
</gene>
<evidence type="ECO:0000313" key="9">
    <source>
        <dbReference type="Proteomes" id="UP000218272"/>
    </source>
</evidence>
<dbReference type="GeneID" id="39501632"/>
<reference evidence="8 9" key="1">
    <citation type="submission" date="2016-10" db="EMBL/GenBank/DDBJ databases">
        <title>Complete Genome Sequence of the Nonylphenol-Degrading Bacterium Sphingobium cloacae JCM 10874T.</title>
        <authorList>
            <person name="Ootsuka M."/>
            <person name="Nishizawa T."/>
            <person name="Ohta H."/>
        </authorList>
    </citation>
    <scope>NUCLEOTIDE SEQUENCE [LARGE SCALE GENOMIC DNA]</scope>
    <source>
        <strain evidence="8 9">JCM 10874</strain>
        <plasmid evidence="9">psclo_6 dna</plasmid>
    </source>
</reference>
<protein>
    <submittedName>
        <fullName evidence="8">Intradiol 1,2-dioxygenase</fullName>
    </submittedName>
</protein>
<dbReference type="InterPro" id="IPR050770">
    <property type="entry name" value="Intradiol_RC_Dioxygenase"/>
</dbReference>
<dbReference type="KEGG" id="sclo:SCLO_6000330"/>
<dbReference type="InterPro" id="IPR015889">
    <property type="entry name" value="Intradiol_dOase_core"/>
</dbReference>
<keyword evidence="6" id="KW-0408">Iron</keyword>
<dbReference type="AlphaFoldDB" id="A0A1E1F8Y7"/>